<protein>
    <submittedName>
        <fullName evidence="1">Zinc finger BED domain-containing protein</fullName>
    </submittedName>
</protein>
<sequence>MCLIERSRRSLVRRAQYASALCRRLRIAQSGQPHTIGESLVLPSIKDAVGVLFGDTYLKEIELILLSNDTVARRIEDMAKWVKDQLINRIKGSKFFPCSWMSPRINKVYPN</sequence>
<dbReference type="PANTHER" id="PTHR45913:SF19">
    <property type="entry name" value="LOW QUALITY PROTEIN: ZINC FINGER BED DOMAIN-CONTAINING PROTEIN 5-LIKE"/>
    <property type="match status" value="1"/>
</dbReference>
<reference evidence="1 2" key="1">
    <citation type="submission" date="2024-07" db="EMBL/GenBank/DDBJ databases">
        <title>Enhanced genomic and transcriptomic resources for Trichinella pseudospiralis and T. spiralis underpin the discovery of pronounced molecular differences between stages and species.</title>
        <authorList>
            <person name="Pasi K.K."/>
            <person name="La Rosa G."/>
            <person name="Gomez-Morales M.A."/>
            <person name="Tosini F."/>
            <person name="Sumanam S."/>
            <person name="Young N.D."/>
            <person name="Chang B.C."/>
            <person name="Robin G.B."/>
        </authorList>
    </citation>
    <scope>NUCLEOTIDE SEQUENCE [LARGE SCALE GENOMIC DNA]</scope>
    <source>
        <strain evidence="1">ISS534</strain>
    </source>
</reference>
<name>A0ABR3K8Q7_TRISP</name>
<gene>
    <name evidence="1" type="ORF">TSPI_06785</name>
</gene>
<proteinExistence type="predicted"/>
<evidence type="ECO:0000313" key="1">
    <source>
        <dbReference type="EMBL" id="KAL1230409.1"/>
    </source>
</evidence>
<dbReference type="PANTHER" id="PTHR45913">
    <property type="entry name" value="EPM2A-INTERACTING PROTEIN 1"/>
    <property type="match status" value="1"/>
</dbReference>
<dbReference type="Proteomes" id="UP001558632">
    <property type="component" value="Unassembled WGS sequence"/>
</dbReference>
<evidence type="ECO:0000313" key="2">
    <source>
        <dbReference type="Proteomes" id="UP001558632"/>
    </source>
</evidence>
<dbReference type="EMBL" id="JBEUSY010000476">
    <property type="protein sequence ID" value="KAL1230409.1"/>
    <property type="molecule type" value="Genomic_DNA"/>
</dbReference>
<organism evidence="1 2">
    <name type="scientific">Trichinella spiralis</name>
    <name type="common">Trichina worm</name>
    <dbReference type="NCBI Taxonomy" id="6334"/>
    <lineage>
        <taxon>Eukaryota</taxon>
        <taxon>Metazoa</taxon>
        <taxon>Ecdysozoa</taxon>
        <taxon>Nematoda</taxon>
        <taxon>Enoplea</taxon>
        <taxon>Dorylaimia</taxon>
        <taxon>Trichinellida</taxon>
        <taxon>Trichinellidae</taxon>
        <taxon>Trichinella</taxon>
    </lineage>
</organism>
<keyword evidence="2" id="KW-1185">Reference proteome</keyword>
<accession>A0ABR3K8Q7</accession>
<comment type="caution">
    <text evidence="1">The sequence shown here is derived from an EMBL/GenBank/DDBJ whole genome shotgun (WGS) entry which is preliminary data.</text>
</comment>